<feature type="compositionally biased region" description="Polar residues" evidence="1">
    <location>
        <begin position="39"/>
        <end position="50"/>
    </location>
</feature>
<name>A0AAD5SCY6_9FUNG</name>
<protein>
    <recommendedName>
        <fullName evidence="4">Cyclin N-terminal domain-containing protein</fullName>
    </recommendedName>
</protein>
<dbReference type="PANTHER" id="PTHR14248">
    <property type="entry name" value="CYCLIN Y, ISOFORM A"/>
    <property type="match status" value="1"/>
</dbReference>
<dbReference type="Pfam" id="PF08613">
    <property type="entry name" value="Cyclin"/>
    <property type="match status" value="1"/>
</dbReference>
<gene>
    <name evidence="2" type="ORF">HK097_008518</name>
</gene>
<feature type="region of interest" description="Disordered" evidence="1">
    <location>
        <begin position="1"/>
        <end position="107"/>
    </location>
</feature>
<accession>A0AAD5SCY6</accession>
<proteinExistence type="predicted"/>
<feature type="compositionally biased region" description="Low complexity" evidence="1">
    <location>
        <begin position="467"/>
        <end position="486"/>
    </location>
</feature>
<feature type="compositionally biased region" description="Basic and acidic residues" evidence="1">
    <location>
        <begin position="902"/>
        <end position="912"/>
    </location>
</feature>
<feature type="region of interest" description="Disordered" evidence="1">
    <location>
        <begin position="856"/>
        <end position="927"/>
    </location>
</feature>
<dbReference type="AlphaFoldDB" id="A0AAD5SCY6"/>
<evidence type="ECO:0000256" key="1">
    <source>
        <dbReference type="SAM" id="MobiDB-lite"/>
    </source>
</evidence>
<evidence type="ECO:0000313" key="3">
    <source>
        <dbReference type="Proteomes" id="UP001212841"/>
    </source>
</evidence>
<dbReference type="CDD" id="cd20540">
    <property type="entry name" value="CYCLIN_CCNY_like"/>
    <property type="match status" value="1"/>
</dbReference>
<feature type="compositionally biased region" description="Polar residues" evidence="1">
    <location>
        <begin position="542"/>
        <end position="560"/>
    </location>
</feature>
<dbReference type="SUPFAM" id="SSF47954">
    <property type="entry name" value="Cyclin-like"/>
    <property type="match status" value="1"/>
</dbReference>
<dbReference type="EMBL" id="JADGJD010000502">
    <property type="protein sequence ID" value="KAJ3050534.1"/>
    <property type="molecule type" value="Genomic_DNA"/>
</dbReference>
<dbReference type="GO" id="GO:0019901">
    <property type="term" value="F:protein kinase binding"/>
    <property type="evidence" value="ECO:0007669"/>
    <property type="project" value="InterPro"/>
</dbReference>
<feature type="region of interest" description="Disordered" evidence="1">
    <location>
        <begin position="609"/>
        <end position="638"/>
    </location>
</feature>
<dbReference type="InterPro" id="IPR036915">
    <property type="entry name" value="Cyclin-like_sf"/>
</dbReference>
<feature type="compositionally biased region" description="Low complexity" evidence="1">
    <location>
        <begin position="434"/>
        <end position="449"/>
    </location>
</feature>
<feature type="compositionally biased region" description="Polar residues" evidence="1">
    <location>
        <begin position="572"/>
        <end position="592"/>
    </location>
</feature>
<feature type="compositionally biased region" description="Basic and acidic residues" evidence="1">
    <location>
        <begin position="512"/>
        <end position="524"/>
    </location>
</feature>
<feature type="compositionally biased region" description="Low complexity" evidence="1">
    <location>
        <begin position="879"/>
        <end position="899"/>
    </location>
</feature>
<sequence length="955" mass="102416">MGNQPSSGQPDPTQQTAPNPDPLKRSTQDMYLPHHTSSRSKLQTSRSAKSSMEALDPHATGPPPVIIRSQQYDETLTSPSTNPSMDDSNPNTILNQPPPAQKAPINDDFLPTHLSVADGAIPRPPPQTTSRHHHLIPGAVESTVVGAGGAIVGALESVGRGVMGSFMSLSRKHGGQGGKAVADQEEEEGVGREGADGMGWGFGGVGAEMGAGVSQASGGGYEELRRQSVGMPDPRQQMGRSRDLFAMEAGEAPPPLSSRNSVSFIPPSQIREATDTPPSGSRAPRKPFPMKSAALNFVGGPLSNPGSLAPSRAGSNTHMQHVGVQLANQTVAAQSALAAPGGGGTASRRGSAFSMPQPANLQTEIGVFPGLQQQQQQQKSHGRGSYSGETISEGRKNSVSLQDVGRLGSGNASTGVGSTPLRRVMNANPSNGASIDSMLSSTISSTTQTGAVTPNTPSLLEAGLGASRRSSTIDQSRQSSRQTSLQLPAHKLAELEQWQQRSLTQSPLGRAHGGEGDHNRERESSPSPSSQPHRHSQIPHRQPSNPLSTTMRNRSTSSDSYHPHLPQKPQKPRSTQSPMPQSPTRRASTPAASSPLKVTLLAPSIKASVDEEEKGFQHEQGGEMVGTSEEEVVRGEEKRKEDEKLFENLQKAPALSRHPHGISKFNSCSTLFVESTLMSADLGETLRSVSYALVNTMTQSAKQNRFMSVDILLEKSHPLSRHITFHTRSPSANDIFKFLECLFHAADLYVECAIITLVYIDRMLDRTGVTLGAGNWTRTVLGGLMLASKVWDDHAVWNVDFVQIFPDVGVEDLNDLERFYLAALGYDVSVRASVYARYYFLLRDLGERRQRSWATKPLMMREASRLEPKQPKPPPKPSSPTESTATSSTSKTQPSSIPSHVTDSRDTSEKARTSPGSSADGRLGETPREIVIARGMRRSMSENVFLGRSGAIGVL</sequence>
<feature type="region of interest" description="Disordered" evidence="1">
    <location>
        <begin position="269"/>
        <end position="292"/>
    </location>
</feature>
<dbReference type="Gene3D" id="1.10.472.10">
    <property type="entry name" value="Cyclin-like"/>
    <property type="match status" value="1"/>
</dbReference>
<organism evidence="2 3">
    <name type="scientific">Rhizophlyctis rosea</name>
    <dbReference type="NCBI Taxonomy" id="64517"/>
    <lineage>
        <taxon>Eukaryota</taxon>
        <taxon>Fungi</taxon>
        <taxon>Fungi incertae sedis</taxon>
        <taxon>Chytridiomycota</taxon>
        <taxon>Chytridiomycota incertae sedis</taxon>
        <taxon>Chytridiomycetes</taxon>
        <taxon>Rhizophlyctidales</taxon>
        <taxon>Rhizophlyctidaceae</taxon>
        <taxon>Rhizophlyctis</taxon>
    </lineage>
</organism>
<dbReference type="InterPro" id="IPR013922">
    <property type="entry name" value="Cyclin_PHO80-like"/>
</dbReference>
<feature type="region of interest" description="Disordered" evidence="1">
    <location>
        <begin position="506"/>
        <end position="597"/>
    </location>
</feature>
<feature type="compositionally biased region" description="Polar residues" evidence="1">
    <location>
        <begin position="1"/>
        <end position="18"/>
    </location>
</feature>
<feature type="compositionally biased region" description="Polar residues" evidence="1">
    <location>
        <begin position="68"/>
        <end position="95"/>
    </location>
</feature>
<comment type="caution">
    <text evidence="2">The sequence shown here is derived from an EMBL/GenBank/DDBJ whole genome shotgun (WGS) entry which is preliminary data.</text>
</comment>
<keyword evidence="3" id="KW-1185">Reference proteome</keyword>
<reference evidence="2" key="1">
    <citation type="submission" date="2020-05" db="EMBL/GenBank/DDBJ databases">
        <title>Phylogenomic resolution of chytrid fungi.</title>
        <authorList>
            <person name="Stajich J.E."/>
            <person name="Amses K."/>
            <person name="Simmons R."/>
            <person name="Seto K."/>
            <person name="Myers J."/>
            <person name="Bonds A."/>
            <person name="Quandt C.A."/>
            <person name="Barry K."/>
            <person name="Liu P."/>
            <person name="Grigoriev I."/>
            <person name="Longcore J.E."/>
            <person name="James T.Y."/>
        </authorList>
    </citation>
    <scope>NUCLEOTIDE SEQUENCE</scope>
    <source>
        <strain evidence="2">JEL0318</strain>
    </source>
</reference>
<feature type="region of interest" description="Disordered" evidence="1">
    <location>
        <begin position="171"/>
        <end position="197"/>
    </location>
</feature>
<evidence type="ECO:0000313" key="2">
    <source>
        <dbReference type="EMBL" id="KAJ3050534.1"/>
    </source>
</evidence>
<evidence type="ECO:0008006" key="4">
    <source>
        <dbReference type="Google" id="ProtNLM"/>
    </source>
</evidence>
<feature type="region of interest" description="Disordered" evidence="1">
    <location>
        <begin position="371"/>
        <end position="486"/>
    </location>
</feature>
<dbReference type="Proteomes" id="UP001212841">
    <property type="component" value="Unassembled WGS sequence"/>
</dbReference>